<reference evidence="3 4" key="1">
    <citation type="submission" date="2019-12" db="EMBL/GenBank/DDBJ databases">
        <authorList>
            <person name="Kun Z."/>
        </authorList>
    </citation>
    <scope>NUCLEOTIDE SEQUENCE [LARGE SCALE GENOMIC DNA]</scope>
    <source>
        <strain evidence="3 4">YIM 123512</strain>
    </source>
</reference>
<evidence type="ECO:0000256" key="2">
    <source>
        <dbReference type="SAM" id="Phobius"/>
    </source>
</evidence>
<keyword evidence="2" id="KW-0472">Membrane</keyword>
<keyword evidence="2" id="KW-1133">Transmembrane helix</keyword>
<feature type="region of interest" description="Disordered" evidence="1">
    <location>
        <begin position="1"/>
        <end position="22"/>
    </location>
</feature>
<evidence type="ECO:0000256" key="1">
    <source>
        <dbReference type="SAM" id="MobiDB-lite"/>
    </source>
</evidence>
<keyword evidence="2" id="KW-0812">Transmembrane</keyword>
<organism evidence="3 4">
    <name type="scientific">Nocardioides flavescens</name>
    <dbReference type="NCBI Taxonomy" id="2691959"/>
    <lineage>
        <taxon>Bacteria</taxon>
        <taxon>Bacillati</taxon>
        <taxon>Actinomycetota</taxon>
        <taxon>Actinomycetes</taxon>
        <taxon>Propionibacteriales</taxon>
        <taxon>Nocardioidaceae</taxon>
        <taxon>Nocardioides</taxon>
    </lineage>
</organism>
<protein>
    <submittedName>
        <fullName evidence="3">Uncharacterized protein</fullName>
    </submittedName>
</protein>
<dbReference type="Proteomes" id="UP000473325">
    <property type="component" value="Unassembled WGS sequence"/>
</dbReference>
<evidence type="ECO:0000313" key="3">
    <source>
        <dbReference type="EMBL" id="MXG90138.1"/>
    </source>
</evidence>
<keyword evidence="4" id="KW-1185">Reference proteome</keyword>
<feature type="compositionally biased region" description="Low complexity" evidence="1">
    <location>
        <begin position="9"/>
        <end position="22"/>
    </location>
</feature>
<evidence type="ECO:0000313" key="4">
    <source>
        <dbReference type="Proteomes" id="UP000473325"/>
    </source>
</evidence>
<dbReference type="EMBL" id="WUEK01000006">
    <property type="protein sequence ID" value="MXG90138.1"/>
    <property type="molecule type" value="Genomic_DNA"/>
</dbReference>
<name>A0A6L7EXD9_9ACTN</name>
<dbReference type="AlphaFoldDB" id="A0A6L7EXD9"/>
<dbReference type="RefSeq" id="WP_160878070.1">
    <property type="nucleotide sequence ID" value="NZ_WUEK01000006.1"/>
</dbReference>
<sequence length="57" mass="6324">MGTPEPVTGRRTASRTTTRGPTVKLFPPRREIRIVLLYIAGFVVVLAIMLFVALRIA</sequence>
<feature type="transmembrane region" description="Helical" evidence="2">
    <location>
        <begin position="34"/>
        <end position="56"/>
    </location>
</feature>
<accession>A0A6L7EXD9</accession>
<proteinExistence type="predicted"/>
<comment type="caution">
    <text evidence="3">The sequence shown here is derived from an EMBL/GenBank/DDBJ whole genome shotgun (WGS) entry which is preliminary data.</text>
</comment>
<gene>
    <name evidence="3" type="ORF">GRQ65_11295</name>
</gene>